<reference evidence="2 3" key="1">
    <citation type="submission" date="2020-07" db="EMBL/GenBank/DDBJ databases">
        <title>Sequencing the genomes of 1000 actinobacteria strains.</title>
        <authorList>
            <person name="Klenk H.-P."/>
        </authorList>
    </citation>
    <scope>NUCLEOTIDE SEQUENCE [LARGE SCALE GENOMIC DNA]</scope>
    <source>
        <strain evidence="2 3">DSM 24723</strain>
    </source>
</reference>
<feature type="signal peptide" evidence="1">
    <location>
        <begin position="1"/>
        <end position="25"/>
    </location>
</feature>
<proteinExistence type="predicted"/>
<evidence type="ECO:0000313" key="3">
    <source>
        <dbReference type="Proteomes" id="UP000592181"/>
    </source>
</evidence>
<evidence type="ECO:0000313" key="2">
    <source>
        <dbReference type="EMBL" id="NYG35856.1"/>
    </source>
</evidence>
<keyword evidence="1" id="KW-0732">Signal</keyword>
<feature type="chain" id="PRO_5039518800" description="SurA N-terminal domain-containing protein" evidence="1">
    <location>
        <begin position="26"/>
        <end position="196"/>
    </location>
</feature>
<organism evidence="2 3">
    <name type="scientific">Janibacter alkaliphilus</name>
    <dbReference type="NCBI Taxonomy" id="1069963"/>
    <lineage>
        <taxon>Bacteria</taxon>
        <taxon>Bacillati</taxon>
        <taxon>Actinomycetota</taxon>
        <taxon>Actinomycetes</taxon>
        <taxon>Micrococcales</taxon>
        <taxon>Intrasporangiaceae</taxon>
        <taxon>Janibacter</taxon>
    </lineage>
</organism>
<evidence type="ECO:0000256" key="1">
    <source>
        <dbReference type="SAM" id="SignalP"/>
    </source>
</evidence>
<dbReference type="EMBL" id="JACBZX010000001">
    <property type="protein sequence ID" value="NYG35856.1"/>
    <property type="molecule type" value="Genomic_DNA"/>
</dbReference>
<comment type="caution">
    <text evidence="2">The sequence shown here is derived from an EMBL/GenBank/DDBJ whole genome shotgun (WGS) entry which is preliminary data.</text>
</comment>
<accession>A0A852WYF7</accession>
<protein>
    <recommendedName>
        <fullName evidence="4">SurA N-terminal domain-containing protein</fullName>
    </recommendedName>
</protein>
<sequence>MTRTSRPRALAALALAGALTLSACGASDEDEAAAGGSGATAVVSGDETYTVGEVQTATTQVNTFLSQGQQAQELTPEEVSHYLAYADEYATFGTDVLAEVPALAQQNFTVPSDGIIERAFGEIEVTPTQESVQVLKAYVVGSVVQQAQLPESAELEAELAAKDVSFSPRYAEQDPAWLEVTEEPAGDPGLTEMPTQ</sequence>
<dbReference type="Proteomes" id="UP000592181">
    <property type="component" value="Unassembled WGS sequence"/>
</dbReference>
<dbReference type="PROSITE" id="PS51257">
    <property type="entry name" value="PROKAR_LIPOPROTEIN"/>
    <property type="match status" value="1"/>
</dbReference>
<dbReference type="RefSeq" id="WP_179461453.1">
    <property type="nucleotide sequence ID" value="NZ_JACBZX010000001.1"/>
</dbReference>
<name>A0A852WYF7_9MICO</name>
<evidence type="ECO:0008006" key="4">
    <source>
        <dbReference type="Google" id="ProtNLM"/>
    </source>
</evidence>
<gene>
    <name evidence="2" type="ORF">BJY28_000325</name>
</gene>
<dbReference type="AlphaFoldDB" id="A0A852WYF7"/>
<keyword evidence="3" id="KW-1185">Reference proteome</keyword>